<dbReference type="Proteomes" id="UP000008783">
    <property type="component" value="Unassembled WGS sequence"/>
</dbReference>
<evidence type="ECO:0000313" key="3">
    <source>
        <dbReference type="Proteomes" id="UP000008783"/>
    </source>
</evidence>
<feature type="region of interest" description="Disordered" evidence="1">
    <location>
        <begin position="623"/>
        <end position="856"/>
    </location>
</feature>
<dbReference type="AlphaFoldDB" id="E3K1V4"/>
<organism evidence="2 3">
    <name type="scientific">Puccinia graminis f. sp. tritici (strain CRL 75-36-700-3 / race SCCL)</name>
    <name type="common">Black stem rust fungus</name>
    <dbReference type="NCBI Taxonomy" id="418459"/>
    <lineage>
        <taxon>Eukaryota</taxon>
        <taxon>Fungi</taxon>
        <taxon>Dikarya</taxon>
        <taxon>Basidiomycota</taxon>
        <taxon>Pucciniomycotina</taxon>
        <taxon>Pucciniomycetes</taxon>
        <taxon>Pucciniales</taxon>
        <taxon>Pucciniaceae</taxon>
        <taxon>Puccinia</taxon>
    </lineage>
</organism>
<feature type="compositionally biased region" description="Polar residues" evidence="1">
    <location>
        <begin position="515"/>
        <end position="536"/>
    </location>
</feature>
<reference evidence="3" key="2">
    <citation type="journal article" date="2011" name="Proc. Natl. Acad. Sci. U.S.A.">
        <title>Obligate biotrophy features unraveled by the genomic analysis of rust fungi.</title>
        <authorList>
            <person name="Duplessis S."/>
            <person name="Cuomo C.A."/>
            <person name="Lin Y.-C."/>
            <person name="Aerts A."/>
            <person name="Tisserant E."/>
            <person name="Veneault-Fourrey C."/>
            <person name="Joly D.L."/>
            <person name="Hacquard S."/>
            <person name="Amselem J."/>
            <person name="Cantarel B.L."/>
            <person name="Chiu R."/>
            <person name="Coutinho P.M."/>
            <person name="Feau N."/>
            <person name="Field M."/>
            <person name="Frey P."/>
            <person name="Gelhaye E."/>
            <person name="Goldberg J."/>
            <person name="Grabherr M.G."/>
            <person name="Kodira C.D."/>
            <person name="Kohler A."/>
            <person name="Kuees U."/>
            <person name="Lindquist E.A."/>
            <person name="Lucas S.M."/>
            <person name="Mago R."/>
            <person name="Mauceli E."/>
            <person name="Morin E."/>
            <person name="Murat C."/>
            <person name="Pangilinan J.L."/>
            <person name="Park R."/>
            <person name="Pearson M."/>
            <person name="Quesneville H."/>
            <person name="Rouhier N."/>
            <person name="Sakthikumar S."/>
            <person name="Salamov A.A."/>
            <person name="Schmutz J."/>
            <person name="Selles B."/>
            <person name="Shapiro H."/>
            <person name="Tanguay P."/>
            <person name="Tuskan G.A."/>
            <person name="Henrissat B."/>
            <person name="Van de Peer Y."/>
            <person name="Rouze P."/>
            <person name="Ellis J.G."/>
            <person name="Dodds P.N."/>
            <person name="Schein J.E."/>
            <person name="Zhong S."/>
            <person name="Hamelin R.C."/>
            <person name="Grigoriev I.V."/>
            <person name="Szabo L.J."/>
            <person name="Martin F."/>
        </authorList>
    </citation>
    <scope>NUCLEOTIDE SEQUENCE [LARGE SCALE GENOMIC DNA]</scope>
    <source>
        <strain evidence="3">CRL 75-36-700-3 / race SCCL</strain>
    </source>
</reference>
<feature type="compositionally biased region" description="Polar residues" evidence="1">
    <location>
        <begin position="396"/>
        <end position="443"/>
    </location>
</feature>
<feature type="compositionally biased region" description="Polar residues" evidence="1">
    <location>
        <begin position="572"/>
        <end position="581"/>
    </location>
</feature>
<feature type="compositionally biased region" description="Polar residues" evidence="1">
    <location>
        <begin position="469"/>
        <end position="506"/>
    </location>
</feature>
<feature type="region of interest" description="Disordered" evidence="1">
    <location>
        <begin position="103"/>
        <end position="122"/>
    </location>
</feature>
<feature type="compositionally biased region" description="Low complexity" evidence="1">
    <location>
        <begin position="453"/>
        <end position="467"/>
    </location>
</feature>
<dbReference type="VEuPathDB" id="FungiDB:PGTG_04279"/>
<feature type="compositionally biased region" description="Polar residues" evidence="1">
    <location>
        <begin position="663"/>
        <end position="677"/>
    </location>
</feature>
<feature type="region of interest" description="Disordered" evidence="1">
    <location>
        <begin position="1"/>
        <end position="32"/>
    </location>
</feature>
<feature type="compositionally biased region" description="Low complexity" evidence="1">
    <location>
        <begin position="740"/>
        <end position="750"/>
    </location>
</feature>
<proteinExistence type="predicted"/>
<dbReference type="KEGG" id="pgr:PGTG_04279"/>
<feature type="region of interest" description="Disordered" evidence="1">
    <location>
        <begin position="967"/>
        <end position="998"/>
    </location>
</feature>
<dbReference type="OrthoDB" id="2500354at2759"/>
<dbReference type="EMBL" id="DS178270">
    <property type="protein sequence ID" value="EFP78323.2"/>
    <property type="molecule type" value="Genomic_DNA"/>
</dbReference>
<dbReference type="RefSeq" id="XP_003322742.2">
    <property type="nucleotide sequence ID" value="XM_003322694.2"/>
</dbReference>
<sequence>MTPCAPPSASFRSPSIPPATDSDDRGFGDSGEVPRLVRSFGGVFRAGKDKDQARLSDVLLPEMVHIVVRGPARSIPLFQGKKFPTETLLGRTSRIQAKNHMEPPVGTISQTTSSQPSRKDSMRFDDRMKSFEIVLKSLDGCRKDESLIGSRLLNPSSGHLALILEILWDIQRKDSLVGLIARGFDRHQIAREPPTSEAQLPPDLLNLKNDTKLARRIHLATLSVLWMRVHCLHAILTDLAKDEDHQAFHCYPSQRVLNRYFSLSPSGYHRTTLCPYLSRLLATPSSAAAFVEAAEGFVKIWKALPMYLMKRPRGKSATTLGSFPDMSAQLDNLAKALDISETYSDPLDLIKSSTHILIRQTLDWTLDAYRNAATVTKRASLFKSRPSIPPIESEPQVASTTQSEPQVAPTTQSEPQVAPTTQSELQVALPTESTSRIMRPSQNPKKHPREAASSHPSTTTTESSLHTVPRSSAPSILAESPSTNHVSRSPPQRINQISPTNCNLSLSKEARPHTPKQTNNPDNQSQAIEKTGTSSGDPLPPNVTGLDHSQQEMPADRRPASPTLEIIDRNDQSILSATASRDSPRAKDTAGQYPVPCSQTPKNLVATTPSATDLHLDQHDSDHCQIVSDPVPNKSAASHGRLTSPISENHPTPSPKSPDGRPLSSSPKSRTATSQPAPSIPLRRELSTETHQSSLQRTNDVGDEGLTPLSQTLDGPVAPSDSEPILSVPRTKARTALQDSSVESSSLSASCFVLPPGNKDASQKTNDPCNQGLTPLSQTLVGSAAPSDTQPVPPVPGTEQQNTFDDSVEVPHSTEKHLIQPLSETPRDCASKEPTIQPKAGPRQVPSHDPIQGPADVTQVSKFSSHSVLRPDLRTPFSSQHVRHSLGLLHERSAANSKATVDKPSKKRQRRSTDCGNQARRKRLQINPFVMLENQTYANDILKEFRDDPRLSKAYEQARQIAIQINSEAIDDSQSDSKCDDSGSESAGSGSVMDDENAQLDPAIVEKLKANAAQFVKPEKSYFSMLLEKANSDLKK</sequence>
<feature type="region of interest" description="Disordered" evidence="1">
    <location>
        <begin position="385"/>
        <end position="605"/>
    </location>
</feature>
<reference key="1">
    <citation type="submission" date="2007-01" db="EMBL/GenBank/DDBJ databases">
        <title>The Genome Sequence of Puccinia graminis f. sp. tritici Strain CRL 75-36-700-3.</title>
        <authorList>
            <consortium name="The Broad Institute Genome Sequencing Platform"/>
            <person name="Birren B."/>
            <person name="Lander E."/>
            <person name="Galagan J."/>
            <person name="Nusbaum C."/>
            <person name="Devon K."/>
            <person name="Cuomo C."/>
            <person name="Jaffe D."/>
            <person name="Butler J."/>
            <person name="Alvarez P."/>
            <person name="Gnerre S."/>
            <person name="Grabherr M."/>
            <person name="Mauceli E."/>
            <person name="Brockman W."/>
            <person name="Young S."/>
            <person name="LaButti K."/>
            <person name="Sykes S."/>
            <person name="DeCaprio D."/>
            <person name="Crawford M."/>
            <person name="Koehrsen M."/>
            <person name="Engels R."/>
            <person name="Montgomery P."/>
            <person name="Pearson M."/>
            <person name="Howarth C."/>
            <person name="Larson L."/>
            <person name="White J."/>
            <person name="Zeng Q."/>
            <person name="Kodira C."/>
            <person name="Yandava C."/>
            <person name="Alvarado L."/>
            <person name="O'Leary S."/>
            <person name="Szabo L."/>
            <person name="Dean R."/>
            <person name="Schein J."/>
        </authorList>
    </citation>
    <scope>NUCLEOTIDE SEQUENCE</scope>
    <source>
        <strain>CRL 75-36-700-3</strain>
    </source>
</reference>
<accession>E3K1V4</accession>
<gene>
    <name evidence="2" type="ORF">PGTG_04279</name>
</gene>
<feature type="compositionally biased region" description="Polar residues" evidence="1">
    <location>
        <begin position="689"/>
        <end position="699"/>
    </location>
</feature>
<protein>
    <submittedName>
        <fullName evidence="2">Uncharacterized protein</fullName>
    </submittedName>
</protein>
<evidence type="ECO:0000313" key="2">
    <source>
        <dbReference type="EMBL" id="EFP78323.2"/>
    </source>
</evidence>
<keyword evidence="3" id="KW-1185">Reference proteome</keyword>
<feature type="compositionally biased region" description="Polar residues" evidence="1">
    <location>
        <begin position="107"/>
        <end position="116"/>
    </location>
</feature>
<dbReference type="InParanoid" id="E3K1V4"/>
<dbReference type="HOGENOM" id="CLU_293399_0_0_1"/>
<dbReference type="GeneID" id="10542277"/>
<name>E3K1V4_PUCGT</name>
<feature type="compositionally biased region" description="Polar residues" evidence="1">
    <location>
        <begin position="763"/>
        <end position="790"/>
    </location>
</feature>
<feature type="region of interest" description="Disordered" evidence="1">
    <location>
        <begin position="891"/>
        <end position="921"/>
    </location>
</feature>
<evidence type="ECO:0000256" key="1">
    <source>
        <dbReference type="SAM" id="MobiDB-lite"/>
    </source>
</evidence>